<dbReference type="EMBL" id="GAIX01004091">
    <property type="protein sequence ID" value="JAA88469.1"/>
    <property type="molecule type" value="Transcribed_RNA"/>
</dbReference>
<name>S4PCN3_9NEOP</name>
<proteinExistence type="predicted"/>
<evidence type="ECO:0000313" key="1">
    <source>
        <dbReference type="EMBL" id="JAA88469.1"/>
    </source>
</evidence>
<dbReference type="AlphaFoldDB" id="S4PCN3"/>
<accession>S4PCN3</accession>
<reference evidence="1" key="1">
    <citation type="journal article" date="2013" name="BMC Genomics">
        <title>Unscrambling butterfly oogenesis.</title>
        <authorList>
            <person name="Carter J.M."/>
            <person name="Baker S.C."/>
            <person name="Pink R."/>
            <person name="Carter D.R."/>
            <person name="Collins A."/>
            <person name="Tomlin J."/>
            <person name="Gibbs M."/>
            <person name="Breuker C.J."/>
        </authorList>
    </citation>
    <scope>NUCLEOTIDE SEQUENCE</scope>
    <source>
        <tissue evidence="1">Ovary</tissue>
    </source>
</reference>
<sequence length="109" mass="12500">MMECAAARNCATLALRQPIHHIHVYYYSTSNIDSQIYPEAETRRLGTIYTYIHTPRSAQHRVQTGASGQPPTRPLNICYITNNNMQWDQRHPRSPCPAQQALPLLQLLQ</sequence>
<organism evidence="1">
    <name type="scientific">Pararge aegeria</name>
    <name type="common">speckled wood butterfly</name>
    <dbReference type="NCBI Taxonomy" id="116150"/>
    <lineage>
        <taxon>Eukaryota</taxon>
        <taxon>Metazoa</taxon>
        <taxon>Ecdysozoa</taxon>
        <taxon>Arthropoda</taxon>
        <taxon>Hexapoda</taxon>
        <taxon>Insecta</taxon>
        <taxon>Pterygota</taxon>
        <taxon>Neoptera</taxon>
        <taxon>Endopterygota</taxon>
        <taxon>Lepidoptera</taxon>
        <taxon>Glossata</taxon>
        <taxon>Ditrysia</taxon>
        <taxon>Papilionoidea</taxon>
        <taxon>Nymphalidae</taxon>
        <taxon>Satyrinae</taxon>
        <taxon>Satyrini</taxon>
        <taxon>Parargina</taxon>
        <taxon>Pararge</taxon>
    </lineage>
</organism>
<protein>
    <submittedName>
        <fullName evidence="1">Uncharacterized protein</fullName>
    </submittedName>
</protein>
<reference evidence="1" key="2">
    <citation type="submission" date="2013-05" db="EMBL/GenBank/DDBJ databases">
        <authorList>
            <person name="Carter J.-M."/>
            <person name="Baker S.C."/>
            <person name="Pink R."/>
            <person name="Carter D.R.F."/>
            <person name="Collins A."/>
            <person name="Tomlin J."/>
            <person name="Gibbs M."/>
            <person name="Breuker C.J."/>
        </authorList>
    </citation>
    <scope>NUCLEOTIDE SEQUENCE</scope>
    <source>
        <tissue evidence="1">Ovary</tissue>
    </source>
</reference>